<dbReference type="STRING" id="322095.HMPREF3185_01158"/>
<evidence type="ECO:0000256" key="3">
    <source>
        <dbReference type="ARBA" id="ARBA00022692"/>
    </source>
</evidence>
<evidence type="ECO:0000256" key="1">
    <source>
        <dbReference type="ARBA" id="ARBA00004651"/>
    </source>
</evidence>
<keyword evidence="3 6" id="KW-0812">Transmembrane</keyword>
<protein>
    <submittedName>
        <fullName evidence="8">ComEC/Rec2-like protein</fullName>
    </submittedName>
</protein>
<feature type="transmembrane region" description="Helical" evidence="6">
    <location>
        <begin position="6"/>
        <end position="24"/>
    </location>
</feature>
<evidence type="ECO:0000256" key="2">
    <source>
        <dbReference type="ARBA" id="ARBA00022475"/>
    </source>
</evidence>
<feature type="transmembrane region" description="Helical" evidence="6">
    <location>
        <begin position="351"/>
        <end position="374"/>
    </location>
</feature>
<comment type="subcellular location">
    <subcellularLocation>
        <location evidence="1">Cell membrane</location>
        <topology evidence="1">Multi-pass membrane protein</topology>
    </subcellularLocation>
</comment>
<evidence type="ECO:0000256" key="5">
    <source>
        <dbReference type="ARBA" id="ARBA00023136"/>
    </source>
</evidence>
<dbReference type="NCBIfam" id="TIGR00360">
    <property type="entry name" value="ComEC_N-term"/>
    <property type="match status" value="1"/>
</dbReference>
<dbReference type="Proteomes" id="UP000070224">
    <property type="component" value="Unassembled WGS sequence"/>
</dbReference>
<proteinExistence type="predicted"/>
<keyword evidence="9" id="KW-1185">Reference proteome</keyword>
<dbReference type="InterPro" id="IPR052159">
    <property type="entry name" value="Competence_DNA_uptake"/>
</dbReference>
<dbReference type="Pfam" id="PF03772">
    <property type="entry name" value="Competence"/>
    <property type="match status" value="1"/>
</dbReference>
<evidence type="ECO:0000256" key="6">
    <source>
        <dbReference type="SAM" id="Phobius"/>
    </source>
</evidence>
<feature type="transmembrane region" description="Helical" evidence="6">
    <location>
        <begin position="70"/>
        <end position="88"/>
    </location>
</feature>
<dbReference type="InterPro" id="IPR004477">
    <property type="entry name" value="ComEC_N"/>
</dbReference>
<gene>
    <name evidence="8" type="ORF">HMPREF3185_01158</name>
</gene>
<evidence type="ECO:0000256" key="4">
    <source>
        <dbReference type="ARBA" id="ARBA00022989"/>
    </source>
</evidence>
<feature type="transmembrane region" description="Helical" evidence="6">
    <location>
        <begin position="395"/>
        <end position="418"/>
    </location>
</feature>
<sequence>MVTAVSRSYTTLALGILLLGYLSTELLPHRALSLGLALCGGGAFLYGALVSFAEGTRLSHYVAQVGRTRALRLGLTLLLLLIARLYYAHSVEAITEVRLPLHTALRAVLTEEEEVQDATLRLRIRLLGEGHIPTTLLQLSCTQPDSASIRVGDTLTLSLDRLSYVRELPTEREGYTRYLTSEGVTALGRAHILAYQPTPSGTLLLHAPTRYARRLRDGLTARIQASALSPYAQHLLIAMALGEKRHDALGREVSASFVRGGVAHLLAVSGFHLAVVIGALTLLLRYIPYVRRRDRLRCTLLLAAAWAFTLLTGASIPTLRAAGMLTMYLGFRLLRRPVCLLEVFTLPALLQLLYAPTSLFSASFLMTYLALISIRLFYRPIEGLLGELRQPLLRYLWALLAMTLAVQPLLLPLSLYLFGESSLAFLWTTLLVVPLSALLIPTSLLIFLLLPLIGTAPSGLLAPLEWGAGLMREGVALAEGIPALMLHYPLGLGALLLYYLLLALALFGYRLYREELPAVAY</sequence>
<feature type="transmembrane region" description="Helical" evidence="6">
    <location>
        <begin position="262"/>
        <end position="287"/>
    </location>
</feature>
<accession>A0A134B808</accession>
<organism evidence="8 9">
    <name type="scientific">Porphyromonas somerae</name>
    <dbReference type="NCBI Taxonomy" id="322095"/>
    <lineage>
        <taxon>Bacteria</taxon>
        <taxon>Pseudomonadati</taxon>
        <taxon>Bacteroidota</taxon>
        <taxon>Bacteroidia</taxon>
        <taxon>Bacteroidales</taxon>
        <taxon>Porphyromonadaceae</taxon>
        <taxon>Porphyromonas</taxon>
    </lineage>
</organism>
<dbReference type="AlphaFoldDB" id="A0A134B808"/>
<feature type="transmembrane region" description="Helical" evidence="6">
    <location>
        <begin position="299"/>
        <end position="331"/>
    </location>
</feature>
<keyword evidence="5 6" id="KW-0472">Membrane</keyword>
<dbReference type="PANTHER" id="PTHR30619">
    <property type="entry name" value="DNA INTERNALIZATION/COMPETENCE PROTEIN COMEC/REC2"/>
    <property type="match status" value="1"/>
</dbReference>
<evidence type="ECO:0000313" key="8">
    <source>
        <dbReference type="EMBL" id="KXB76069.1"/>
    </source>
</evidence>
<keyword evidence="2" id="KW-1003">Cell membrane</keyword>
<keyword evidence="4 6" id="KW-1133">Transmembrane helix</keyword>
<feature type="transmembrane region" description="Helical" evidence="6">
    <location>
        <begin position="31"/>
        <end position="50"/>
    </location>
</feature>
<feature type="transmembrane region" description="Helical" evidence="6">
    <location>
        <begin position="424"/>
        <end position="450"/>
    </location>
</feature>
<evidence type="ECO:0000313" key="9">
    <source>
        <dbReference type="Proteomes" id="UP000070224"/>
    </source>
</evidence>
<comment type="caution">
    <text evidence="8">The sequence shown here is derived from an EMBL/GenBank/DDBJ whole genome shotgun (WGS) entry which is preliminary data.</text>
</comment>
<dbReference type="PATRIC" id="fig|322095.3.peg.1144"/>
<dbReference type="PANTHER" id="PTHR30619:SF1">
    <property type="entry name" value="RECOMBINATION PROTEIN 2"/>
    <property type="match status" value="1"/>
</dbReference>
<name>A0A134B808_9PORP</name>
<reference evidence="9" key="1">
    <citation type="submission" date="2016-01" db="EMBL/GenBank/DDBJ databases">
        <authorList>
            <person name="Mitreva M."/>
            <person name="Pepin K.H."/>
            <person name="Mihindukulasuriya K.A."/>
            <person name="Fulton R."/>
            <person name="Fronick C."/>
            <person name="O'Laughlin M."/>
            <person name="Miner T."/>
            <person name="Herter B."/>
            <person name="Rosa B.A."/>
            <person name="Cordes M."/>
            <person name="Tomlinson C."/>
            <person name="Wollam A."/>
            <person name="Palsikar V.B."/>
            <person name="Mardis E.R."/>
            <person name="Wilson R.K."/>
        </authorList>
    </citation>
    <scope>NUCLEOTIDE SEQUENCE [LARGE SCALE GENOMIC DNA]</scope>
    <source>
        <strain evidence="9">KA00683</strain>
    </source>
</reference>
<dbReference type="GO" id="GO:0005886">
    <property type="term" value="C:plasma membrane"/>
    <property type="evidence" value="ECO:0007669"/>
    <property type="project" value="UniProtKB-SubCell"/>
</dbReference>
<feature type="transmembrane region" description="Helical" evidence="6">
    <location>
        <begin position="490"/>
        <end position="512"/>
    </location>
</feature>
<dbReference type="EMBL" id="LSDK01000079">
    <property type="protein sequence ID" value="KXB76069.1"/>
    <property type="molecule type" value="Genomic_DNA"/>
</dbReference>
<evidence type="ECO:0000259" key="7">
    <source>
        <dbReference type="Pfam" id="PF03772"/>
    </source>
</evidence>
<feature type="domain" description="ComEC/Rec2-related protein" evidence="7">
    <location>
        <begin position="248"/>
        <end position="506"/>
    </location>
</feature>